<gene>
    <name evidence="17" type="primary">ATG1</name>
    <name evidence="17" type="ORF">SEUCBS140593_005592</name>
</gene>
<dbReference type="Pfam" id="PF00069">
    <property type="entry name" value="Pkinase"/>
    <property type="match status" value="1"/>
</dbReference>
<keyword evidence="4" id="KW-0723">Serine/threonine-protein kinase</keyword>
<comment type="subcellular location">
    <subcellularLocation>
        <location evidence="1">Preautophagosomal structure membrane</location>
        <topology evidence="1">Peripheral membrane protein</topology>
    </subcellularLocation>
</comment>
<feature type="region of interest" description="Disordered" evidence="15">
    <location>
        <begin position="332"/>
        <end position="395"/>
    </location>
</feature>
<comment type="catalytic activity">
    <reaction evidence="13">
        <text>L-seryl-[protein] + ATP = O-phospho-L-seryl-[protein] + ADP + H(+)</text>
        <dbReference type="Rhea" id="RHEA:17989"/>
        <dbReference type="Rhea" id="RHEA-COMP:9863"/>
        <dbReference type="Rhea" id="RHEA-COMP:11604"/>
        <dbReference type="ChEBI" id="CHEBI:15378"/>
        <dbReference type="ChEBI" id="CHEBI:29999"/>
        <dbReference type="ChEBI" id="CHEBI:30616"/>
        <dbReference type="ChEBI" id="CHEBI:83421"/>
        <dbReference type="ChEBI" id="CHEBI:456216"/>
        <dbReference type="EC" id="2.7.11.1"/>
    </reaction>
</comment>
<protein>
    <recommendedName>
        <fullName evidence="2">non-specific serine/threonine protein kinase</fullName>
        <ecNumber evidence="2">2.7.11.1</ecNumber>
    </recommendedName>
    <alternativeName>
        <fullName evidence="11">Autophagy-related protein 1</fullName>
    </alternativeName>
</protein>
<evidence type="ECO:0000256" key="15">
    <source>
        <dbReference type="SAM" id="MobiDB-lite"/>
    </source>
</evidence>
<dbReference type="InterPro" id="IPR011009">
    <property type="entry name" value="Kinase-like_dom_sf"/>
</dbReference>
<evidence type="ECO:0000256" key="6">
    <source>
        <dbReference type="ARBA" id="ARBA00022741"/>
    </source>
</evidence>
<dbReference type="Gene3D" id="1.10.510.10">
    <property type="entry name" value="Transferase(Phosphotransferase) domain 1"/>
    <property type="match status" value="1"/>
</dbReference>
<accession>A0ABP0BYM3</accession>
<feature type="compositionally biased region" description="Basic and acidic residues" evidence="15">
    <location>
        <begin position="978"/>
        <end position="988"/>
    </location>
</feature>
<feature type="binding site" evidence="14">
    <location>
        <position position="50"/>
    </location>
    <ligand>
        <name>ATP</name>
        <dbReference type="ChEBI" id="CHEBI:30616"/>
    </ligand>
</feature>
<feature type="region of interest" description="Disordered" evidence="15">
    <location>
        <begin position="1021"/>
        <end position="1052"/>
    </location>
</feature>
<evidence type="ECO:0000256" key="10">
    <source>
        <dbReference type="ARBA" id="ARBA00023006"/>
    </source>
</evidence>
<evidence type="ECO:0000256" key="7">
    <source>
        <dbReference type="ARBA" id="ARBA00022777"/>
    </source>
</evidence>
<dbReference type="Pfam" id="PF21127">
    <property type="entry name" value="ATG1-like_MIT2"/>
    <property type="match status" value="1"/>
</dbReference>
<comment type="catalytic activity">
    <reaction evidence="12">
        <text>L-threonyl-[protein] + ATP = O-phospho-L-threonyl-[protein] + ADP + H(+)</text>
        <dbReference type="Rhea" id="RHEA:46608"/>
        <dbReference type="Rhea" id="RHEA-COMP:11060"/>
        <dbReference type="Rhea" id="RHEA-COMP:11605"/>
        <dbReference type="ChEBI" id="CHEBI:15378"/>
        <dbReference type="ChEBI" id="CHEBI:30013"/>
        <dbReference type="ChEBI" id="CHEBI:30616"/>
        <dbReference type="ChEBI" id="CHEBI:61977"/>
        <dbReference type="ChEBI" id="CHEBI:456216"/>
        <dbReference type="EC" id="2.7.11.1"/>
    </reaction>
</comment>
<keyword evidence="3" id="KW-0813">Transport</keyword>
<keyword evidence="5 17" id="KW-0808">Transferase</keyword>
<evidence type="ECO:0000256" key="2">
    <source>
        <dbReference type="ARBA" id="ARBA00012513"/>
    </source>
</evidence>
<feature type="region of interest" description="Disordered" evidence="15">
    <location>
        <begin position="964"/>
        <end position="995"/>
    </location>
</feature>
<evidence type="ECO:0000259" key="16">
    <source>
        <dbReference type="PROSITE" id="PS50011"/>
    </source>
</evidence>
<feature type="compositionally biased region" description="Polar residues" evidence="15">
    <location>
        <begin position="515"/>
        <end position="525"/>
    </location>
</feature>
<dbReference type="InterPro" id="IPR045269">
    <property type="entry name" value="Atg1-like"/>
</dbReference>
<evidence type="ECO:0000256" key="13">
    <source>
        <dbReference type="ARBA" id="ARBA00048679"/>
    </source>
</evidence>
<dbReference type="InterPro" id="IPR048941">
    <property type="entry name" value="ATG1-like_MIT2"/>
</dbReference>
<feature type="compositionally biased region" description="Low complexity" evidence="15">
    <location>
        <begin position="365"/>
        <end position="382"/>
    </location>
</feature>
<proteinExistence type="predicted"/>
<dbReference type="InterPro" id="IPR022708">
    <property type="entry name" value="Atg1-like_tMIT"/>
</dbReference>
<dbReference type="PANTHER" id="PTHR24348">
    <property type="entry name" value="SERINE/THREONINE-PROTEIN KINASE UNC-51-RELATED"/>
    <property type="match status" value="1"/>
</dbReference>
<evidence type="ECO:0000256" key="9">
    <source>
        <dbReference type="ARBA" id="ARBA00022927"/>
    </source>
</evidence>
<dbReference type="CDD" id="cd14009">
    <property type="entry name" value="STKc_ATG1_ULK_like"/>
    <property type="match status" value="1"/>
</dbReference>
<keyword evidence="18" id="KW-1185">Reference proteome</keyword>
<keyword evidence="10" id="KW-0072">Autophagy</keyword>
<evidence type="ECO:0000256" key="4">
    <source>
        <dbReference type="ARBA" id="ARBA00022527"/>
    </source>
</evidence>
<feature type="compositionally biased region" description="Polar residues" evidence="15">
    <location>
        <begin position="442"/>
        <end position="453"/>
    </location>
</feature>
<keyword evidence="8 14" id="KW-0067">ATP-binding</keyword>
<comment type="caution">
    <text evidence="17">The sequence shown here is derived from an EMBL/GenBank/DDBJ whole genome shotgun (WGS) entry which is preliminary data.</text>
</comment>
<keyword evidence="6 14" id="KW-0547">Nucleotide-binding</keyword>
<dbReference type="EMBL" id="CAWUHD010000055">
    <property type="protein sequence ID" value="CAK7224505.1"/>
    <property type="molecule type" value="Genomic_DNA"/>
</dbReference>
<feature type="domain" description="Protein kinase" evidence="16">
    <location>
        <begin position="21"/>
        <end position="326"/>
    </location>
</feature>
<evidence type="ECO:0000256" key="5">
    <source>
        <dbReference type="ARBA" id="ARBA00022679"/>
    </source>
</evidence>
<dbReference type="GO" id="GO:0004674">
    <property type="term" value="F:protein serine/threonine kinase activity"/>
    <property type="evidence" value="ECO:0007669"/>
    <property type="project" value="UniProtKB-EC"/>
</dbReference>
<feature type="region of interest" description="Disordered" evidence="15">
    <location>
        <begin position="427"/>
        <end position="526"/>
    </location>
</feature>
<evidence type="ECO:0000256" key="8">
    <source>
        <dbReference type="ARBA" id="ARBA00022840"/>
    </source>
</evidence>
<reference evidence="17 18" key="1">
    <citation type="submission" date="2024-01" db="EMBL/GenBank/DDBJ databases">
        <authorList>
            <person name="Allen C."/>
            <person name="Tagirdzhanova G."/>
        </authorList>
    </citation>
    <scope>NUCLEOTIDE SEQUENCE [LARGE SCALE GENOMIC DNA]</scope>
</reference>
<evidence type="ECO:0000313" key="18">
    <source>
        <dbReference type="Proteomes" id="UP001642482"/>
    </source>
</evidence>
<dbReference type="Proteomes" id="UP001642482">
    <property type="component" value="Unassembled WGS sequence"/>
</dbReference>
<feature type="compositionally biased region" description="Basic and acidic residues" evidence="15">
    <location>
        <begin position="337"/>
        <end position="364"/>
    </location>
</feature>
<dbReference type="PROSITE" id="PS00107">
    <property type="entry name" value="PROTEIN_KINASE_ATP"/>
    <property type="match status" value="1"/>
</dbReference>
<evidence type="ECO:0000256" key="3">
    <source>
        <dbReference type="ARBA" id="ARBA00022448"/>
    </source>
</evidence>
<dbReference type="PROSITE" id="PS50011">
    <property type="entry name" value="PROTEIN_KINASE_DOM"/>
    <property type="match status" value="1"/>
</dbReference>
<dbReference type="PANTHER" id="PTHR24348:SF22">
    <property type="entry name" value="NON-SPECIFIC SERINE_THREONINE PROTEIN KINASE"/>
    <property type="match status" value="1"/>
</dbReference>
<dbReference type="Pfam" id="PF12063">
    <property type="entry name" value="ATG1-like_MIT1"/>
    <property type="match status" value="1"/>
</dbReference>
<dbReference type="PROSITE" id="PS00108">
    <property type="entry name" value="PROTEIN_KINASE_ST"/>
    <property type="match status" value="1"/>
</dbReference>
<dbReference type="EC" id="2.7.11.1" evidence="2"/>
<evidence type="ECO:0000256" key="12">
    <source>
        <dbReference type="ARBA" id="ARBA00047899"/>
    </source>
</evidence>
<name>A0ABP0BYM3_9PEZI</name>
<evidence type="ECO:0000313" key="17">
    <source>
        <dbReference type="EMBL" id="CAK7224505.1"/>
    </source>
</evidence>
<feature type="region of interest" description="Disordered" evidence="15">
    <location>
        <begin position="882"/>
        <end position="906"/>
    </location>
</feature>
<keyword evidence="7 17" id="KW-0418">Kinase</keyword>
<keyword evidence="9" id="KW-0653">Protein transport</keyword>
<evidence type="ECO:0000256" key="11">
    <source>
        <dbReference type="ARBA" id="ARBA00030237"/>
    </source>
</evidence>
<dbReference type="InterPro" id="IPR008271">
    <property type="entry name" value="Ser/Thr_kinase_AS"/>
</dbReference>
<feature type="compositionally biased region" description="Low complexity" evidence="15">
    <location>
        <begin position="493"/>
        <end position="509"/>
    </location>
</feature>
<evidence type="ECO:0000256" key="14">
    <source>
        <dbReference type="PROSITE-ProRule" id="PRU10141"/>
    </source>
</evidence>
<dbReference type="InterPro" id="IPR000719">
    <property type="entry name" value="Prot_kinase_dom"/>
</dbReference>
<evidence type="ECO:0000256" key="1">
    <source>
        <dbReference type="ARBA" id="ARBA00004623"/>
    </source>
</evidence>
<dbReference type="SMART" id="SM00220">
    <property type="entry name" value="S_TKc"/>
    <property type="match status" value="1"/>
</dbReference>
<dbReference type="SUPFAM" id="SSF56112">
    <property type="entry name" value="Protein kinase-like (PK-like)"/>
    <property type="match status" value="1"/>
</dbReference>
<dbReference type="InterPro" id="IPR017441">
    <property type="entry name" value="Protein_kinase_ATP_BS"/>
</dbReference>
<sequence length="1052" mass="114181">MASSSSQRRHRLTEDAVVGQFVIGGEIGKGSFAQVFLGKHKVSGAAVAVKSVELGRLNKKLKENLYGEIKILKTLRHPHIVALHDCVESHTHINLIMEYCELGDLSMFIKKRDKLITNPATHDMARKYPSAPGSGLNEVITRHFLKQLASALQFLRAGNFVHRDVKPQNLLLLPSPDYREGNKAARPILTGSQDSLIPAAGLTSLPMLKLADFGFARVLPSTTLAETLCGSPLYMAPEILRYERYDAKADLWSVGTVLYEMVCGRPPFRASNHVELLRKIEAAEDLIRFPRDTIVSTEMKGLVRGLLKRNPVERMGFDVFFEHNVLMGPIPGLVEDDIPRTERPRPMERVSEHRPSSRDQERRSSVVPSTSPSSAPRPTETAHSPTTVVPAPASNVRRQSFNRYIPKNATPPATVDVDRESALAAAATGNIASSPRDRPGTAGSQRPSQSPRTVSHEASEGLGIRRPSVQPSTSAPSRPMTLEDRKQSHRHQIQGQTSPQQQQTPYQQRQPDDPSPTSSLRNELTVNDVGDLVDAKSNSRANALAAEQEKAAQDIAFERDYVLVEKKHVEVNAFADEMAANPRLAAQYQSGGGVLTSPRSGGAIVRRATQQGNPTSTPGAVPAGSSRAMQIAQGALSRPYHGNERPASVSGSPNSATSFIAKAIHDASFRLLGVKNPVALIGKGASPPQLYNPFPAYPTPSSAPAGAALITDGRTSGSDGVNAGPLDSDARVAQLIEDYATRSDVVFGFAEVKYKQLVPLAPSAEHDLNGIPVNEKLEIPDDEDELTIDAIVVLSEEALVLYVKALSLLAKSMDIASMWWRSKMRGDATGNGSASHLIHVRESPLGLRVNAAVQWIRSRFNEVLEKANFSRERLVEVQKRLPEDHPSHPNNHGQDDAQGGGSGTDGVFLSAGVSAEKLMYDRAVEMSRAAAIGEISNDDLAGCELSYMTAICMLEAVLDTDDEPLRRRSSASGTSNNAKDEKAAAKDDEGSDINTEDQKTVEFMIGMIRTRLSAVRKKAHLISSHSKAAQRQDLVRRRSGDVTPRSVPSHAS</sequence>
<organism evidence="17 18">
    <name type="scientific">Sporothrix eucalyptigena</name>
    <dbReference type="NCBI Taxonomy" id="1812306"/>
    <lineage>
        <taxon>Eukaryota</taxon>
        <taxon>Fungi</taxon>
        <taxon>Dikarya</taxon>
        <taxon>Ascomycota</taxon>
        <taxon>Pezizomycotina</taxon>
        <taxon>Sordariomycetes</taxon>
        <taxon>Sordariomycetidae</taxon>
        <taxon>Ophiostomatales</taxon>
        <taxon>Ophiostomataceae</taxon>
        <taxon>Sporothrix</taxon>
    </lineage>
</organism>